<evidence type="ECO:0000313" key="1">
    <source>
        <dbReference type="EMBL" id="KAK6181968.1"/>
    </source>
</evidence>
<sequence>MRSMKTTGGLTRGRGMAESQRTQWLLSMPACADLNGAMQDLTEANYVTSDQHKDSTMTRKTRDNRDNLALLGFLQDRNPFTHDSFLRNIATGVTADVSVNVHNALEVGNNIIKSMEEKNALDYVFKKKSQVVTMGNEISAKVDGESIQVDPRLLFQRLLTVAAKVTENVQEIFKYELCSNPSSLFEPSGLLRQANKPILADAVWALGRGNEMPAPDEEDMSYVLDGGSLIQRLPWKRDETFDSICKSYVDYVIRKYTSPIIVFDGYDTGPSTKDTTHLRRTKGAGDAQVNFVGGMPLKTKKEHFLANSMNKQKFILLLIERLA</sequence>
<evidence type="ECO:0000313" key="2">
    <source>
        <dbReference type="Proteomes" id="UP001347796"/>
    </source>
</evidence>
<keyword evidence="2" id="KW-1185">Reference proteome</keyword>
<reference evidence="1 2" key="1">
    <citation type="submission" date="2024-01" db="EMBL/GenBank/DDBJ databases">
        <title>The genome of the rayed Mediterranean limpet Patella caerulea (Linnaeus, 1758).</title>
        <authorList>
            <person name="Anh-Thu Weber A."/>
            <person name="Halstead-Nussloch G."/>
        </authorList>
    </citation>
    <scope>NUCLEOTIDE SEQUENCE [LARGE SCALE GENOMIC DNA]</scope>
    <source>
        <strain evidence="1">AATW-2023a</strain>
        <tissue evidence="1">Whole specimen</tissue>
    </source>
</reference>
<name>A0AAN8JW92_PATCE</name>
<dbReference type="AlphaFoldDB" id="A0AAN8JW92"/>
<organism evidence="1 2">
    <name type="scientific">Patella caerulea</name>
    <name type="common">Rayed Mediterranean limpet</name>
    <dbReference type="NCBI Taxonomy" id="87958"/>
    <lineage>
        <taxon>Eukaryota</taxon>
        <taxon>Metazoa</taxon>
        <taxon>Spiralia</taxon>
        <taxon>Lophotrochozoa</taxon>
        <taxon>Mollusca</taxon>
        <taxon>Gastropoda</taxon>
        <taxon>Patellogastropoda</taxon>
        <taxon>Patelloidea</taxon>
        <taxon>Patellidae</taxon>
        <taxon>Patella</taxon>
    </lineage>
</organism>
<gene>
    <name evidence="1" type="ORF">SNE40_009743</name>
</gene>
<dbReference type="EMBL" id="JAZGQO010000007">
    <property type="protein sequence ID" value="KAK6181968.1"/>
    <property type="molecule type" value="Genomic_DNA"/>
</dbReference>
<accession>A0AAN8JW92</accession>
<protein>
    <submittedName>
        <fullName evidence="1">Uncharacterized protein</fullName>
    </submittedName>
</protein>
<proteinExistence type="predicted"/>
<dbReference type="Proteomes" id="UP001347796">
    <property type="component" value="Unassembled WGS sequence"/>
</dbReference>
<comment type="caution">
    <text evidence="1">The sequence shown here is derived from an EMBL/GenBank/DDBJ whole genome shotgun (WGS) entry which is preliminary data.</text>
</comment>